<name>A0A1S8CWD3_9GAMM</name>
<evidence type="ECO:0000313" key="3">
    <source>
        <dbReference type="Proteomes" id="UP000192132"/>
    </source>
</evidence>
<evidence type="ECO:0008006" key="4">
    <source>
        <dbReference type="Google" id="ProtNLM"/>
    </source>
</evidence>
<keyword evidence="1" id="KW-0812">Transmembrane</keyword>
<evidence type="ECO:0000256" key="1">
    <source>
        <dbReference type="SAM" id="Phobius"/>
    </source>
</evidence>
<keyword evidence="1" id="KW-1133">Transmembrane helix</keyword>
<dbReference type="AlphaFoldDB" id="A0A1S8CWD3"/>
<keyword evidence="3" id="KW-1185">Reference proteome</keyword>
<reference evidence="2 3" key="1">
    <citation type="submission" date="2016-10" db="EMBL/GenBank/DDBJ databases">
        <title>Draft Genome sequence of Alkanindiges sp. strain H1.</title>
        <authorList>
            <person name="Subhash Y."/>
            <person name="Lee S."/>
        </authorList>
    </citation>
    <scope>NUCLEOTIDE SEQUENCE [LARGE SCALE GENOMIC DNA]</scope>
    <source>
        <strain evidence="2 3">H1</strain>
    </source>
</reference>
<proteinExistence type="predicted"/>
<organism evidence="2 3">
    <name type="scientific">Alkanindiges hydrocarboniclasticus</name>
    <dbReference type="NCBI Taxonomy" id="1907941"/>
    <lineage>
        <taxon>Bacteria</taxon>
        <taxon>Pseudomonadati</taxon>
        <taxon>Pseudomonadota</taxon>
        <taxon>Gammaproteobacteria</taxon>
        <taxon>Moraxellales</taxon>
        <taxon>Moraxellaceae</taxon>
        <taxon>Alkanindiges</taxon>
    </lineage>
</organism>
<evidence type="ECO:0000313" key="2">
    <source>
        <dbReference type="EMBL" id="ONG41082.1"/>
    </source>
</evidence>
<accession>A0A1S8CWD3</accession>
<dbReference type="Proteomes" id="UP000192132">
    <property type="component" value="Unassembled WGS sequence"/>
</dbReference>
<feature type="transmembrane region" description="Helical" evidence="1">
    <location>
        <begin position="61"/>
        <end position="86"/>
    </location>
</feature>
<protein>
    <recommendedName>
        <fullName evidence="4">Acyltransferase 3 domain-containing protein</fullName>
    </recommendedName>
</protein>
<dbReference type="EMBL" id="MLCN01000014">
    <property type="protein sequence ID" value="ONG41082.1"/>
    <property type="molecule type" value="Genomic_DNA"/>
</dbReference>
<feature type="transmembrane region" description="Helical" evidence="1">
    <location>
        <begin position="36"/>
        <end position="55"/>
    </location>
</feature>
<keyword evidence="1" id="KW-0472">Membrane</keyword>
<gene>
    <name evidence="2" type="ORF">BKE30_06575</name>
</gene>
<comment type="caution">
    <text evidence="2">The sequence shown here is derived from an EMBL/GenBank/DDBJ whole genome shotgun (WGS) entry which is preliminary data.</text>
</comment>
<feature type="transmembrane region" description="Helical" evidence="1">
    <location>
        <begin position="6"/>
        <end position="24"/>
    </location>
</feature>
<sequence>MLLIGMIFFIIVSGNNIFGILDNVGLKFLGEISYSIYLSHGLVLFLVFTQFSLLSLKDLNIYYYICLLPMIFTLVYIFSIATYTYIEKPFLYKSK</sequence>